<name>A0A6J5XRY7_PRUAR</name>
<proteinExistence type="predicted"/>
<accession>A0A6J5XRY7</accession>
<evidence type="ECO:0000313" key="1">
    <source>
        <dbReference type="EMBL" id="CAB4315107.1"/>
    </source>
</evidence>
<dbReference type="EMBL" id="CAEKKB010000006">
    <property type="protein sequence ID" value="CAB4315107.1"/>
    <property type="molecule type" value="Genomic_DNA"/>
</dbReference>
<dbReference type="Proteomes" id="UP000507245">
    <property type="component" value="Unassembled WGS sequence"/>
</dbReference>
<gene>
    <name evidence="1" type="ORF">ORAREDHAP_LOCUS39695</name>
</gene>
<protein>
    <submittedName>
        <fullName evidence="1">Uncharacterized protein</fullName>
    </submittedName>
</protein>
<evidence type="ECO:0000313" key="2">
    <source>
        <dbReference type="Proteomes" id="UP000507245"/>
    </source>
</evidence>
<keyword evidence="2" id="KW-1185">Reference proteome</keyword>
<dbReference type="AlphaFoldDB" id="A0A6J5XRY7"/>
<organism evidence="1 2">
    <name type="scientific">Prunus armeniaca</name>
    <name type="common">Apricot</name>
    <name type="synonym">Armeniaca vulgaris</name>
    <dbReference type="NCBI Taxonomy" id="36596"/>
    <lineage>
        <taxon>Eukaryota</taxon>
        <taxon>Viridiplantae</taxon>
        <taxon>Streptophyta</taxon>
        <taxon>Embryophyta</taxon>
        <taxon>Tracheophyta</taxon>
        <taxon>Spermatophyta</taxon>
        <taxon>Magnoliopsida</taxon>
        <taxon>eudicotyledons</taxon>
        <taxon>Gunneridae</taxon>
        <taxon>Pentapetalae</taxon>
        <taxon>rosids</taxon>
        <taxon>fabids</taxon>
        <taxon>Rosales</taxon>
        <taxon>Rosaceae</taxon>
        <taxon>Amygdaloideae</taxon>
        <taxon>Amygdaleae</taxon>
        <taxon>Prunus</taxon>
    </lineage>
</organism>
<sequence>MSTFVHMEASLIVLKADLPKWTSMPKLQFLQIQAFKFLTVKVAEQNVNFWSLDINVIIISYKGGGEEHDSFFKVH</sequence>
<reference evidence="2" key="1">
    <citation type="journal article" date="2020" name="Genome Biol.">
        <title>Gamete binning: chromosome-level and haplotype-resolved genome assembly enabled by high-throughput single-cell sequencing of gamete genomes.</title>
        <authorList>
            <person name="Campoy J.A."/>
            <person name="Sun H."/>
            <person name="Goel M."/>
            <person name="Jiao W.-B."/>
            <person name="Folz-Donahue K."/>
            <person name="Wang N."/>
            <person name="Rubio M."/>
            <person name="Liu C."/>
            <person name="Kukat C."/>
            <person name="Ruiz D."/>
            <person name="Huettel B."/>
            <person name="Schneeberger K."/>
        </authorList>
    </citation>
    <scope>NUCLEOTIDE SEQUENCE [LARGE SCALE GENOMIC DNA]</scope>
    <source>
        <strain evidence="2">cv. Rojo Pasion</strain>
    </source>
</reference>